<protein>
    <submittedName>
        <fullName evidence="2">Uncharacterized protein</fullName>
    </submittedName>
</protein>
<organism evidence="2 3">
    <name type="scientific">Favolaschia claudopus</name>
    <dbReference type="NCBI Taxonomy" id="2862362"/>
    <lineage>
        <taxon>Eukaryota</taxon>
        <taxon>Fungi</taxon>
        <taxon>Dikarya</taxon>
        <taxon>Basidiomycota</taxon>
        <taxon>Agaricomycotina</taxon>
        <taxon>Agaricomycetes</taxon>
        <taxon>Agaricomycetidae</taxon>
        <taxon>Agaricales</taxon>
        <taxon>Marasmiineae</taxon>
        <taxon>Mycenaceae</taxon>
        <taxon>Favolaschia</taxon>
    </lineage>
</organism>
<proteinExistence type="predicted"/>
<feature type="compositionally biased region" description="Basic and acidic residues" evidence="1">
    <location>
        <begin position="77"/>
        <end position="88"/>
    </location>
</feature>
<dbReference type="Proteomes" id="UP001362999">
    <property type="component" value="Unassembled WGS sequence"/>
</dbReference>
<evidence type="ECO:0000313" key="3">
    <source>
        <dbReference type="Proteomes" id="UP001362999"/>
    </source>
</evidence>
<dbReference type="AlphaFoldDB" id="A0AAW0CZE7"/>
<reference evidence="2 3" key="1">
    <citation type="journal article" date="2024" name="J Genomics">
        <title>Draft genome sequencing and assembly of Favolaschia claudopus CIRM-BRFM 2984 isolated from oak limbs.</title>
        <authorList>
            <person name="Navarro D."/>
            <person name="Drula E."/>
            <person name="Chaduli D."/>
            <person name="Cazenave R."/>
            <person name="Ahrendt S."/>
            <person name="Wang J."/>
            <person name="Lipzen A."/>
            <person name="Daum C."/>
            <person name="Barry K."/>
            <person name="Grigoriev I.V."/>
            <person name="Favel A."/>
            <person name="Rosso M.N."/>
            <person name="Martin F."/>
        </authorList>
    </citation>
    <scope>NUCLEOTIDE SEQUENCE [LARGE SCALE GENOMIC DNA]</scope>
    <source>
        <strain evidence="2 3">CIRM-BRFM 2984</strain>
    </source>
</reference>
<comment type="caution">
    <text evidence="2">The sequence shown here is derived from an EMBL/GenBank/DDBJ whole genome shotgun (WGS) entry which is preliminary data.</text>
</comment>
<gene>
    <name evidence="2" type="ORF">R3P38DRAFT_2879582</name>
</gene>
<accession>A0AAW0CZE7</accession>
<name>A0AAW0CZE7_9AGAR</name>
<evidence type="ECO:0000313" key="2">
    <source>
        <dbReference type="EMBL" id="KAK7044579.1"/>
    </source>
</evidence>
<feature type="region of interest" description="Disordered" evidence="1">
    <location>
        <begin position="56"/>
        <end position="101"/>
    </location>
</feature>
<keyword evidence="3" id="KW-1185">Reference proteome</keyword>
<dbReference type="EMBL" id="JAWWNJ010000011">
    <property type="protein sequence ID" value="KAK7044579.1"/>
    <property type="molecule type" value="Genomic_DNA"/>
</dbReference>
<evidence type="ECO:0000256" key="1">
    <source>
        <dbReference type="SAM" id="MobiDB-lite"/>
    </source>
</evidence>
<sequence length="114" mass="12845">MNHGAVAIDMLVLAAGETRLAEYIRQTFPDAPSTQYTAENAADWLDRDEFTRWLSESSRSSAPEDFWQSVDATTSPRDGKMQDDEKQSHTPGPQRTEGQKRRLSALFVGLFHSK</sequence>